<dbReference type="Proteomes" id="UP000235786">
    <property type="component" value="Unassembled WGS sequence"/>
</dbReference>
<keyword evidence="3" id="KW-1185">Reference proteome</keyword>
<accession>A0A2J6R0A3</accession>
<evidence type="ECO:0000256" key="1">
    <source>
        <dbReference type="SAM" id="MobiDB-lite"/>
    </source>
</evidence>
<organism evidence="2 3">
    <name type="scientific">Hyaloscypha variabilis (strain UAMH 11265 / GT02V1 / F)</name>
    <name type="common">Meliniomyces variabilis</name>
    <dbReference type="NCBI Taxonomy" id="1149755"/>
    <lineage>
        <taxon>Eukaryota</taxon>
        <taxon>Fungi</taxon>
        <taxon>Dikarya</taxon>
        <taxon>Ascomycota</taxon>
        <taxon>Pezizomycotina</taxon>
        <taxon>Leotiomycetes</taxon>
        <taxon>Helotiales</taxon>
        <taxon>Hyaloscyphaceae</taxon>
        <taxon>Hyaloscypha</taxon>
        <taxon>Hyaloscypha variabilis</taxon>
    </lineage>
</organism>
<evidence type="ECO:0000313" key="3">
    <source>
        <dbReference type="Proteomes" id="UP000235786"/>
    </source>
</evidence>
<feature type="region of interest" description="Disordered" evidence="1">
    <location>
        <begin position="307"/>
        <end position="338"/>
    </location>
</feature>
<dbReference type="AlphaFoldDB" id="A0A2J6R0A3"/>
<name>A0A2J6R0A3_HYAVF</name>
<evidence type="ECO:0000313" key="2">
    <source>
        <dbReference type="EMBL" id="PMD31921.1"/>
    </source>
</evidence>
<dbReference type="EMBL" id="KZ613961">
    <property type="protein sequence ID" value="PMD31921.1"/>
    <property type="molecule type" value="Genomic_DNA"/>
</dbReference>
<gene>
    <name evidence="2" type="ORF">L207DRAFT_536870</name>
</gene>
<sequence>MAFESQIRTILQRFLEIPSTRYPDWTWQDVLAVIEHHRRAVTTAERFSTANNPDFLQYRAEFQIWRTFLEGGNEVAFPGIEPPMHLPVPQYTATAQAPLLATNTSAQAVPSLVTAAAVPANSPLGHWPLQLTWNRESGTPEIAVRSIARNSYPALSGPNQKYVKNLQEHWRNIFRLDYSRVQRVGHTICTLAWPEFVDSALVNNSTIARQALLQLHEFLQWWVARTDRHGNLQRIDQEWTAWVESRPASPTVLTMPWPPSAPGILQQQPLPALSLRPANQQSAPEDTKVEPAKLQLPMHTLSWAEKANAVSIKRPRSDDDDDEGMWGGGGAPRRQRIS</sequence>
<protein>
    <submittedName>
        <fullName evidence="2">Uncharacterized protein</fullName>
    </submittedName>
</protein>
<reference evidence="2 3" key="1">
    <citation type="submission" date="2016-04" db="EMBL/GenBank/DDBJ databases">
        <title>A degradative enzymes factory behind the ericoid mycorrhizal symbiosis.</title>
        <authorList>
            <consortium name="DOE Joint Genome Institute"/>
            <person name="Martino E."/>
            <person name="Morin E."/>
            <person name="Grelet G."/>
            <person name="Kuo A."/>
            <person name="Kohler A."/>
            <person name="Daghino S."/>
            <person name="Barry K."/>
            <person name="Choi C."/>
            <person name="Cichocki N."/>
            <person name="Clum A."/>
            <person name="Copeland A."/>
            <person name="Hainaut M."/>
            <person name="Haridas S."/>
            <person name="Labutti K."/>
            <person name="Lindquist E."/>
            <person name="Lipzen A."/>
            <person name="Khouja H.-R."/>
            <person name="Murat C."/>
            <person name="Ohm R."/>
            <person name="Olson A."/>
            <person name="Spatafora J."/>
            <person name="Veneault-Fourrey C."/>
            <person name="Henrissat B."/>
            <person name="Grigoriev I."/>
            <person name="Martin F."/>
            <person name="Perotto S."/>
        </authorList>
    </citation>
    <scope>NUCLEOTIDE SEQUENCE [LARGE SCALE GENOMIC DNA]</scope>
    <source>
        <strain evidence="2 3">F</strain>
    </source>
</reference>
<proteinExistence type="predicted"/>